<keyword evidence="4" id="KW-1185">Reference proteome</keyword>
<reference evidence="3" key="1">
    <citation type="submission" date="2020-02" db="EMBL/GenBank/DDBJ databases">
        <authorList>
            <person name="Palmer J.M."/>
        </authorList>
    </citation>
    <scope>NUCLEOTIDE SEQUENCE</scope>
    <source>
        <strain evidence="3">EPUS1.4</strain>
        <tissue evidence="3">Thallus</tissue>
    </source>
</reference>
<gene>
    <name evidence="3" type="ORF">GJ744_003759</name>
</gene>
<dbReference type="PANTHER" id="PTHR37451">
    <property type="entry name" value="MARVEL DOMAIN"/>
    <property type="match status" value="1"/>
</dbReference>
<feature type="region of interest" description="Disordered" evidence="1">
    <location>
        <begin position="172"/>
        <end position="217"/>
    </location>
</feature>
<proteinExistence type="predicted"/>
<sequence>MSSPHVVALPRWFLVLRIFQILVAVAILGLAAHGIYWIPYNSWCLALFTSIATFIVVGYFLITSLAEACKVAYNYWAVLALEIFAVIFWLSSMANLAATRGAFVAIDYNTCLYDYYYCYKKRDTGLTERDIATSGYLDTMSAAAGLSGLEMLLFIATLVIFSVHMHRHRISGAPNAPSTSQMEANAMSTLPAVGSQQQQQQNSKHTQPSHQYEVSPA</sequence>
<evidence type="ECO:0000256" key="1">
    <source>
        <dbReference type="SAM" id="MobiDB-lite"/>
    </source>
</evidence>
<evidence type="ECO:0000256" key="2">
    <source>
        <dbReference type="SAM" id="Phobius"/>
    </source>
</evidence>
<name>A0A8H7A8N5_9EURO</name>
<feature type="transmembrane region" description="Helical" evidence="2">
    <location>
        <begin position="12"/>
        <end position="34"/>
    </location>
</feature>
<dbReference type="Proteomes" id="UP000606974">
    <property type="component" value="Unassembled WGS sequence"/>
</dbReference>
<protein>
    <recommendedName>
        <fullName evidence="5">MARVEL domain-containing protein</fullName>
    </recommendedName>
</protein>
<feature type="transmembrane region" description="Helical" evidence="2">
    <location>
        <begin position="40"/>
        <end position="61"/>
    </location>
</feature>
<keyword evidence="2" id="KW-0472">Membrane</keyword>
<dbReference type="OrthoDB" id="5325022at2759"/>
<feature type="transmembrane region" description="Helical" evidence="2">
    <location>
        <begin position="142"/>
        <end position="161"/>
    </location>
</feature>
<dbReference type="AlphaFoldDB" id="A0A8H7A8N5"/>
<evidence type="ECO:0000313" key="4">
    <source>
        <dbReference type="Proteomes" id="UP000606974"/>
    </source>
</evidence>
<organism evidence="3 4">
    <name type="scientific">Endocarpon pusillum</name>
    <dbReference type="NCBI Taxonomy" id="364733"/>
    <lineage>
        <taxon>Eukaryota</taxon>
        <taxon>Fungi</taxon>
        <taxon>Dikarya</taxon>
        <taxon>Ascomycota</taxon>
        <taxon>Pezizomycotina</taxon>
        <taxon>Eurotiomycetes</taxon>
        <taxon>Chaetothyriomycetidae</taxon>
        <taxon>Verrucariales</taxon>
        <taxon>Verrucariaceae</taxon>
        <taxon>Endocarpon</taxon>
    </lineage>
</organism>
<evidence type="ECO:0000313" key="3">
    <source>
        <dbReference type="EMBL" id="KAF7503429.1"/>
    </source>
</evidence>
<comment type="caution">
    <text evidence="3">The sequence shown here is derived from an EMBL/GenBank/DDBJ whole genome shotgun (WGS) entry which is preliminary data.</text>
</comment>
<feature type="compositionally biased region" description="Polar residues" evidence="1">
    <location>
        <begin position="202"/>
        <end position="217"/>
    </location>
</feature>
<feature type="transmembrane region" description="Helical" evidence="2">
    <location>
        <begin position="73"/>
        <end position="91"/>
    </location>
</feature>
<feature type="compositionally biased region" description="Polar residues" evidence="1">
    <location>
        <begin position="176"/>
        <end position="188"/>
    </location>
</feature>
<dbReference type="EMBL" id="JAACFV010000179">
    <property type="protein sequence ID" value="KAF7503429.1"/>
    <property type="molecule type" value="Genomic_DNA"/>
</dbReference>
<accession>A0A8H7A8N5</accession>
<keyword evidence="2" id="KW-0812">Transmembrane</keyword>
<evidence type="ECO:0008006" key="5">
    <source>
        <dbReference type="Google" id="ProtNLM"/>
    </source>
</evidence>
<keyword evidence="2" id="KW-1133">Transmembrane helix</keyword>
<dbReference type="PANTHER" id="PTHR37451:SF4">
    <property type="entry name" value="MARVEL DOMAIN-CONTAINING PROTEIN"/>
    <property type="match status" value="1"/>
</dbReference>